<organism evidence="1 2">
    <name type="scientific">Phytophthora megakarya</name>
    <dbReference type="NCBI Taxonomy" id="4795"/>
    <lineage>
        <taxon>Eukaryota</taxon>
        <taxon>Sar</taxon>
        <taxon>Stramenopiles</taxon>
        <taxon>Oomycota</taxon>
        <taxon>Peronosporomycetes</taxon>
        <taxon>Peronosporales</taxon>
        <taxon>Peronosporaceae</taxon>
        <taxon>Phytophthora</taxon>
    </lineage>
</organism>
<sequence length="262" mass="29777">MIVKREDCRGPWICDFRCALLEAAGHGHLEVVQWLHDHATRYFDCQALNDAALNRYLAVVEWLHTHNYRNATSGNPMDEAAANGHLEVVQWLHEHQRYYGPCAMNRAAEGGHLEIVQWLQNKSSEIFYTSTVERAAMNGHLNTIEWMYSHAGCDVLTDKVFFEAAYNGHLEVVKWAYAHRQHGHHLKSSRPPFMDGLAGCGRLGIIKWMRTVGVPGCFTKEAMDTAASNGHLEMVQWLHTTEKANCTKTIVNIILQITLTIR</sequence>
<dbReference type="Proteomes" id="UP000198211">
    <property type="component" value="Unassembled WGS sequence"/>
</dbReference>
<protein>
    <submittedName>
        <fullName evidence="1">Uncharacterized protein</fullName>
    </submittedName>
</protein>
<dbReference type="InterPro" id="IPR036770">
    <property type="entry name" value="Ankyrin_rpt-contain_sf"/>
</dbReference>
<dbReference type="Pfam" id="PF12796">
    <property type="entry name" value="Ank_2"/>
    <property type="match status" value="1"/>
</dbReference>
<dbReference type="SUPFAM" id="SSF48403">
    <property type="entry name" value="Ankyrin repeat"/>
    <property type="match status" value="1"/>
</dbReference>
<dbReference type="EMBL" id="NBNE01009506">
    <property type="protein sequence ID" value="OWY98343.1"/>
    <property type="molecule type" value="Genomic_DNA"/>
</dbReference>
<dbReference type="InterPro" id="IPR002110">
    <property type="entry name" value="Ankyrin_rpt"/>
</dbReference>
<evidence type="ECO:0000313" key="2">
    <source>
        <dbReference type="Proteomes" id="UP000198211"/>
    </source>
</evidence>
<dbReference type="InterPro" id="IPR052050">
    <property type="entry name" value="SecEffector_AnkRepeat"/>
</dbReference>
<name>A0A225UZG5_9STRA</name>
<evidence type="ECO:0000313" key="1">
    <source>
        <dbReference type="EMBL" id="OWY98343.1"/>
    </source>
</evidence>
<dbReference type="AlphaFoldDB" id="A0A225UZG5"/>
<comment type="caution">
    <text evidence="1">The sequence shown here is derived from an EMBL/GenBank/DDBJ whole genome shotgun (WGS) entry which is preliminary data.</text>
</comment>
<dbReference type="PANTHER" id="PTHR46586">
    <property type="entry name" value="ANKYRIN REPEAT-CONTAINING PROTEIN"/>
    <property type="match status" value="1"/>
</dbReference>
<reference evidence="2" key="1">
    <citation type="submission" date="2017-03" db="EMBL/GenBank/DDBJ databases">
        <title>Phytopthora megakarya and P. palmivora, two closely related causual agents of cacao black pod achieved similar genome size and gene model numbers by different mechanisms.</title>
        <authorList>
            <person name="Ali S."/>
            <person name="Shao J."/>
            <person name="Larry D.J."/>
            <person name="Kronmiller B."/>
            <person name="Shen D."/>
            <person name="Strem M.D."/>
            <person name="Melnick R.L."/>
            <person name="Guiltinan M.J."/>
            <person name="Tyler B.M."/>
            <person name="Meinhardt L.W."/>
            <person name="Bailey B.A."/>
        </authorList>
    </citation>
    <scope>NUCLEOTIDE SEQUENCE [LARGE SCALE GENOMIC DNA]</scope>
    <source>
        <strain evidence="2">zdho120</strain>
    </source>
</reference>
<dbReference type="STRING" id="4795.A0A225UZG5"/>
<keyword evidence="2" id="KW-1185">Reference proteome</keyword>
<dbReference type="Gene3D" id="1.25.40.20">
    <property type="entry name" value="Ankyrin repeat-containing domain"/>
    <property type="match status" value="2"/>
</dbReference>
<accession>A0A225UZG5</accession>
<dbReference type="OrthoDB" id="116689at2759"/>
<gene>
    <name evidence="1" type="ORF">PHMEG_00030911</name>
</gene>
<proteinExistence type="predicted"/>
<dbReference type="PANTHER" id="PTHR46586:SF3">
    <property type="entry name" value="ANKYRIN REPEAT-CONTAINING PROTEIN"/>
    <property type="match status" value="1"/>
</dbReference>